<dbReference type="EMBL" id="DNZF01000175">
    <property type="protein sequence ID" value="HBK53886.1"/>
    <property type="molecule type" value="Genomic_DNA"/>
</dbReference>
<sequence length="78" mass="8838">ILSILPPADAFTVSRNSQITRLENYLQTEGVLVNGKINPKSDADMTLRLETTSILNYLERRGYLKEVAWLPADFQTNI</sequence>
<proteinExistence type="predicted"/>
<feature type="non-terminal residue" evidence="1">
    <location>
        <position position="1"/>
    </location>
</feature>
<comment type="caution">
    <text evidence="1">The sequence shown here is derived from an EMBL/GenBank/DDBJ whole genome shotgun (WGS) entry which is preliminary data.</text>
</comment>
<name>A0A354YYU5_9FIRM</name>
<dbReference type="Proteomes" id="UP000263273">
    <property type="component" value="Unassembled WGS sequence"/>
</dbReference>
<feature type="non-terminal residue" evidence="1">
    <location>
        <position position="78"/>
    </location>
</feature>
<accession>A0A354YYU5</accession>
<protein>
    <submittedName>
        <fullName evidence="1">DUF4153 domain-containing protein</fullName>
    </submittedName>
</protein>
<evidence type="ECO:0000313" key="2">
    <source>
        <dbReference type="Proteomes" id="UP000263273"/>
    </source>
</evidence>
<evidence type="ECO:0000313" key="1">
    <source>
        <dbReference type="EMBL" id="HBK53886.1"/>
    </source>
</evidence>
<organism evidence="1 2">
    <name type="scientific">Syntrophomonas wolfei</name>
    <dbReference type="NCBI Taxonomy" id="863"/>
    <lineage>
        <taxon>Bacteria</taxon>
        <taxon>Bacillati</taxon>
        <taxon>Bacillota</taxon>
        <taxon>Clostridia</taxon>
        <taxon>Eubacteriales</taxon>
        <taxon>Syntrophomonadaceae</taxon>
        <taxon>Syntrophomonas</taxon>
    </lineage>
</organism>
<reference evidence="1 2" key="1">
    <citation type="journal article" date="2018" name="Nat. Biotechnol.">
        <title>A standardized bacterial taxonomy based on genome phylogeny substantially revises the tree of life.</title>
        <authorList>
            <person name="Parks D.H."/>
            <person name="Chuvochina M."/>
            <person name="Waite D.W."/>
            <person name="Rinke C."/>
            <person name="Skarshewski A."/>
            <person name="Chaumeil P.A."/>
            <person name="Hugenholtz P."/>
        </authorList>
    </citation>
    <scope>NUCLEOTIDE SEQUENCE [LARGE SCALE GENOMIC DNA]</scope>
    <source>
        <strain evidence="1">UBA10948</strain>
    </source>
</reference>
<gene>
    <name evidence="1" type="ORF">DDZ44_08125</name>
</gene>
<dbReference type="AlphaFoldDB" id="A0A354YYU5"/>